<dbReference type="PANTHER" id="PTHR30332:SF17">
    <property type="entry name" value="TYPE IV PILIATION SYSTEM PROTEIN DR_0774-RELATED"/>
    <property type="match status" value="1"/>
</dbReference>
<dbReference type="InterPro" id="IPR004846">
    <property type="entry name" value="T2SS/T3SS_dom"/>
</dbReference>
<dbReference type="Pfam" id="PF13629">
    <property type="entry name" value="T2SS-T3SS_pil_N"/>
    <property type="match status" value="1"/>
</dbReference>
<dbReference type="STRING" id="314225.ELI_01520"/>
<dbReference type="AlphaFoldDB" id="Q2ND45"/>
<dbReference type="HOGENOM" id="CLU_017952_2_0_5"/>
<organism evidence="5 6">
    <name type="scientific">Erythrobacter litoralis (strain HTCC2594)</name>
    <dbReference type="NCBI Taxonomy" id="314225"/>
    <lineage>
        <taxon>Bacteria</taxon>
        <taxon>Pseudomonadati</taxon>
        <taxon>Pseudomonadota</taxon>
        <taxon>Alphaproteobacteria</taxon>
        <taxon>Sphingomonadales</taxon>
        <taxon>Erythrobacteraceae</taxon>
        <taxon>Erythrobacter/Porphyrobacter group</taxon>
        <taxon>Erythrobacter</taxon>
    </lineage>
</organism>
<dbReference type="KEGG" id="eli:ELI_01520"/>
<evidence type="ECO:0000256" key="1">
    <source>
        <dbReference type="RuleBase" id="RU004003"/>
    </source>
</evidence>
<dbReference type="Proteomes" id="UP000008808">
    <property type="component" value="Chromosome"/>
</dbReference>
<dbReference type="eggNOG" id="COG4964">
    <property type="taxonomic scope" value="Bacteria"/>
</dbReference>
<feature type="compositionally biased region" description="Basic and acidic residues" evidence="2">
    <location>
        <begin position="506"/>
        <end position="524"/>
    </location>
</feature>
<dbReference type="GO" id="GO:0009306">
    <property type="term" value="P:protein secretion"/>
    <property type="evidence" value="ECO:0007669"/>
    <property type="project" value="InterPro"/>
</dbReference>
<sequence length="574" mass="60445">MSTIMTNPILFRRQFETANSQTRGKTMKRRLIAKALVASLAALPVAAGPAQVAHAQSIVKPSQDVVLSIGRGELISVPGAMADVFIANDAVADVQIKSQRQLYVFGKSGGETTIYASNSAGDVIWAANVRVANNIDSLDQMLALAMPEAKIATATMGTNTVLLTGTVAAPEDAAEAERLVTAFLGDGANVISRLKMATPLQVNLQVRIAEVSRSLVREIGSNLTTRDTTDGFLFGVNRGRNFGSITDIDTSGFPQLDASAQFGLPPGSLSLPFNPATGQFVVGGANFPVASNNPGQTALNFAGRLFGLDIASAFDVGERLGLITTLSNPNLTALSGETATFLAGGEFPIPISQGLGTTSIEYRNFGVSLAYSPTVLANGRISIRVRPEVSELSSQGAITLNGFQIPALTTRRAETTVELGSGQSFMIAGLMSNSSQNTVDKAPGLGDVPIIGNLFRSTSFRKGETELVIVVTPYLVKPVDGTDIKLPTDGYQTPNELQRTLGFLENDGKTGGDRPKPTAQDRDGPNPAVSRIDPAAVLPAPKTQKDDRRSAKKSKKSKRDKQRTAAAAPGFSLK</sequence>
<proteinExistence type="inferred from homology"/>
<gene>
    <name evidence="5" type="ordered locus">ELI_01520</name>
</gene>
<dbReference type="InterPro" id="IPR032789">
    <property type="entry name" value="T2SS-T3SS_pil_N"/>
</dbReference>
<keyword evidence="6" id="KW-1185">Reference proteome</keyword>
<dbReference type="Pfam" id="PF00263">
    <property type="entry name" value="Secretin"/>
    <property type="match status" value="1"/>
</dbReference>
<evidence type="ECO:0000313" key="5">
    <source>
        <dbReference type="EMBL" id="ABC62396.1"/>
    </source>
</evidence>
<accession>Q2ND45</accession>
<comment type="similarity">
    <text evidence="1">Belongs to the bacterial secretin family.</text>
</comment>
<feature type="region of interest" description="Disordered" evidence="2">
    <location>
        <begin position="503"/>
        <end position="574"/>
    </location>
</feature>
<evidence type="ECO:0000256" key="2">
    <source>
        <dbReference type="SAM" id="MobiDB-lite"/>
    </source>
</evidence>
<name>Q2ND45_ERYLH</name>
<dbReference type="InterPro" id="IPR001775">
    <property type="entry name" value="GspD/PilQ"/>
</dbReference>
<feature type="compositionally biased region" description="Basic residues" evidence="2">
    <location>
        <begin position="550"/>
        <end position="561"/>
    </location>
</feature>
<dbReference type="PRINTS" id="PR00811">
    <property type="entry name" value="BCTERIALGSPD"/>
</dbReference>
<dbReference type="PANTHER" id="PTHR30332">
    <property type="entry name" value="PROBABLE GENERAL SECRETION PATHWAY PROTEIN D"/>
    <property type="match status" value="1"/>
</dbReference>
<feature type="domain" description="Pilus formation protein N-terminal" evidence="4">
    <location>
        <begin position="62"/>
        <end position="132"/>
    </location>
</feature>
<evidence type="ECO:0000259" key="3">
    <source>
        <dbReference type="Pfam" id="PF00263"/>
    </source>
</evidence>
<protein>
    <submittedName>
        <fullName evidence="5">Type II secretion system protein</fullName>
    </submittedName>
</protein>
<evidence type="ECO:0000259" key="4">
    <source>
        <dbReference type="Pfam" id="PF13629"/>
    </source>
</evidence>
<reference evidence="6" key="1">
    <citation type="journal article" date="2009" name="J. Bacteriol.">
        <title>Complete genome sequence of Erythrobacter litoralis HTCC2594.</title>
        <authorList>
            <person name="Oh H.M."/>
            <person name="Giovannoni S.J."/>
            <person name="Ferriera S."/>
            <person name="Johnson J."/>
            <person name="Cho J.C."/>
        </authorList>
    </citation>
    <scope>NUCLEOTIDE SEQUENCE [LARGE SCALE GENOMIC DNA]</scope>
    <source>
        <strain evidence="6">HTCC2594</strain>
    </source>
</reference>
<feature type="domain" description="Type II/III secretion system secretin-like" evidence="3">
    <location>
        <begin position="321"/>
        <end position="477"/>
    </location>
</feature>
<dbReference type="GO" id="GO:0015627">
    <property type="term" value="C:type II protein secretion system complex"/>
    <property type="evidence" value="ECO:0007669"/>
    <property type="project" value="TreeGrafter"/>
</dbReference>
<dbReference type="EMBL" id="CP000157">
    <property type="protein sequence ID" value="ABC62396.1"/>
    <property type="molecule type" value="Genomic_DNA"/>
</dbReference>
<evidence type="ECO:0000313" key="6">
    <source>
        <dbReference type="Proteomes" id="UP000008808"/>
    </source>
</evidence>
<dbReference type="InterPro" id="IPR050810">
    <property type="entry name" value="Bact_Secretion_Sys_Channel"/>
</dbReference>